<keyword evidence="6" id="KW-1185">Reference proteome</keyword>
<keyword evidence="3" id="KW-0828">Tyrosine catabolism</keyword>
<accession>A0A7J7HRX9</accession>
<dbReference type="Proteomes" id="UP000593564">
    <property type="component" value="Unassembled WGS sequence"/>
</dbReference>
<dbReference type="GO" id="GO:0003868">
    <property type="term" value="F:4-hydroxyphenylpyruvate dioxygenase activity"/>
    <property type="evidence" value="ECO:0007669"/>
    <property type="project" value="UniProtKB-EC"/>
</dbReference>
<evidence type="ECO:0000256" key="3">
    <source>
        <dbReference type="ARBA" id="ARBA00022878"/>
    </source>
</evidence>
<dbReference type="InterPro" id="IPR029068">
    <property type="entry name" value="Glyas_Bleomycin-R_OHBP_Dase"/>
</dbReference>
<comment type="pathway">
    <text evidence="1">Amino-acid degradation; L-phenylalanine degradation; acetoacetate and fumarate from L-phenylalanine: step 3/6.</text>
</comment>
<protein>
    <recommendedName>
        <fullName evidence="2">4-hydroxyphenylpyruvate dioxygenase</fullName>
        <ecNumber evidence="2">1.13.11.27</ecNumber>
    </recommendedName>
</protein>
<name>A0A7J7HRX9_CAMSI</name>
<reference evidence="6" key="1">
    <citation type="journal article" date="2020" name="Nat. Commun.">
        <title>Genome assembly of wild tea tree DASZ reveals pedigree and selection history of tea varieties.</title>
        <authorList>
            <person name="Zhang W."/>
            <person name="Zhang Y."/>
            <person name="Qiu H."/>
            <person name="Guo Y."/>
            <person name="Wan H."/>
            <person name="Zhang X."/>
            <person name="Scossa F."/>
            <person name="Alseekh S."/>
            <person name="Zhang Q."/>
            <person name="Wang P."/>
            <person name="Xu L."/>
            <person name="Schmidt M.H."/>
            <person name="Jia X."/>
            <person name="Li D."/>
            <person name="Zhu A."/>
            <person name="Guo F."/>
            <person name="Chen W."/>
            <person name="Ni D."/>
            <person name="Usadel B."/>
            <person name="Fernie A.R."/>
            <person name="Wen W."/>
        </authorList>
    </citation>
    <scope>NUCLEOTIDE SEQUENCE [LARGE SCALE GENOMIC DNA]</scope>
    <source>
        <strain evidence="6">cv. G240</strain>
    </source>
</reference>
<dbReference type="GO" id="GO:0006572">
    <property type="term" value="P:L-tyrosine catabolic process"/>
    <property type="evidence" value="ECO:0007669"/>
    <property type="project" value="UniProtKB-KW"/>
</dbReference>
<keyword evidence="4" id="KW-0585">Phenylalanine catabolism</keyword>
<dbReference type="Gene3D" id="3.10.180.10">
    <property type="entry name" value="2,3-Dihydroxybiphenyl 1,2-Dioxygenase, domain 1"/>
    <property type="match status" value="2"/>
</dbReference>
<comment type="caution">
    <text evidence="5">The sequence shown here is derived from an EMBL/GenBank/DDBJ whole genome shotgun (WGS) entry which is preliminary data.</text>
</comment>
<gene>
    <name evidence="5" type="ORF">HYC85_007827</name>
</gene>
<dbReference type="SUPFAM" id="SSF54593">
    <property type="entry name" value="Glyoxalase/Bleomycin resistance protein/Dihydroxybiphenyl dioxygenase"/>
    <property type="match status" value="1"/>
</dbReference>
<organism evidence="5 6">
    <name type="scientific">Camellia sinensis</name>
    <name type="common">Tea plant</name>
    <name type="synonym">Thea sinensis</name>
    <dbReference type="NCBI Taxonomy" id="4442"/>
    <lineage>
        <taxon>Eukaryota</taxon>
        <taxon>Viridiplantae</taxon>
        <taxon>Streptophyta</taxon>
        <taxon>Embryophyta</taxon>
        <taxon>Tracheophyta</taxon>
        <taxon>Spermatophyta</taxon>
        <taxon>Magnoliopsida</taxon>
        <taxon>eudicotyledons</taxon>
        <taxon>Gunneridae</taxon>
        <taxon>Pentapetalae</taxon>
        <taxon>asterids</taxon>
        <taxon>Ericales</taxon>
        <taxon>Theaceae</taxon>
        <taxon>Camellia</taxon>
    </lineage>
</organism>
<proteinExistence type="predicted"/>
<sequence>MVFAENLTSAAIPTFNSSACRSFSAAHGLAVRSIAIEVEDAELAFSTSVAHGAKPSSPPINLDDRAVIAEVQLYSDVVLRYISYKNPNPPENTNHPDSWFLPGFESMDEGSVFPVDFGIRRLDHAVGNVPELAPMIEYVKGFTGFHEFAEFTAEDVGTSESGLNSMVLASNNEMVLFFFFFFFFFLENPHQNDVVLVRTILNRPIIHFRRSL</sequence>
<dbReference type="AlphaFoldDB" id="A0A7J7HRX9"/>
<dbReference type="EC" id="1.13.11.27" evidence="2"/>
<dbReference type="PANTHER" id="PTHR11959:SF1">
    <property type="entry name" value="4-HYDROXYPHENYLPYRUVATE DIOXYGENASE"/>
    <property type="match status" value="1"/>
</dbReference>
<dbReference type="GO" id="GO:0006559">
    <property type="term" value="P:L-phenylalanine catabolic process"/>
    <property type="evidence" value="ECO:0007669"/>
    <property type="project" value="UniProtKB-KW"/>
</dbReference>
<dbReference type="InterPro" id="IPR005956">
    <property type="entry name" value="4OHPhenylPyrv_dOase"/>
</dbReference>
<dbReference type="EMBL" id="JACBKZ010000003">
    <property type="protein sequence ID" value="KAF5954971.1"/>
    <property type="molecule type" value="Genomic_DNA"/>
</dbReference>
<reference evidence="5 6" key="2">
    <citation type="submission" date="2020-07" db="EMBL/GenBank/DDBJ databases">
        <title>Genome assembly of wild tea tree DASZ reveals pedigree and selection history of tea varieties.</title>
        <authorList>
            <person name="Zhang W."/>
        </authorList>
    </citation>
    <scope>NUCLEOTIDE SEQUENCE [LARGE SCALE GENOMIC DNA]</scope>
    <source>
        <strain evidence="6">cv. G240</strain>
        <tissue evidence="5">Leaf</tissue>
    </source>
</reference>
<evidence type="ECO:0000256" key="1">
    <source>
        <dbReference type="ARBA" id="ARBA00005162"/>
    </source>
</evidence>
<evidence type="ECO:0000313" key="5">
    <source>
        <dbReference type="EMBL" id="KAF5954971.1"/>
    </source>
</evidence>
<evidence type="ECO:0000256" key="2">
    <source>
        <dbReference type="ARBA" id="ARBA00013222"/>
    </source>
</evidence>
<evidence type="ECO:0000256" key="4">
    <source>
        <dbReference type="ARBA" id="ARBA00023232"/>
    </source>
</evidence>
<dbReference type="PANTHER" id="PTHR11959">
    <property type="entry name" value="4-HYDROXYPHENYLPYRUVATE DIOXYGENASE"/>
    <property type="match status" value="1"/>
</dbReference>
<evidence type="ECO:0000313" key="6">
    <source>
        <dbReference type="Proteomes" id="UP000593564"/>
    </source>
</evidence>